<comment type="caution">
    <text evidence="1">The sequence shown here is derived from an EMBL/GenBank/DDBJ whole genome shotgun (WGS) entry which is preliminary data.</text>
</comment>
<keyword evidence="2" id="KW-1185">Reference proteome</keyword>
<protein>
    <submittedName>
        <fullName evidence="1">Uncharacterized protein</fullName>
    </submittedName>
</protein>
<accession>A0ABR3X0Z7</accession>
<evidence type="ECO:0000313" key="2">
    <source>
        <dbReference type="Proteomes" id="UP001583193"/>
    </source>
</evidence>
<proteinExistence type="predicted"/>
<name>A0ABR3X0Z7_9EURO</name>
<reference evidence="1 2" key="1">
    <citation type="journal article" date="2024" name="IMA Fungus">
        <title>IMA Genome - F19 : A genome assembly and annotation guide to empower mycologists, including annotated draft genome sequences of Ceratocystis pirilliformis, Diaporthe australafricana, Fusarium ophioides, Paecilomyces lecythidis, and Sporothrix stenoceras.</title>
        <authorList>
            <person name="Aylward J."/>
            <person name="Wilson A.M."/>
            <person name="Visagie C.M."/>
            <person name="Spraker J."/>
            <person name="Barnes I."/>
            <person name="Buitendag C."/>
            <person name="Ceriani C."/>
            <person name="Del Mar Angel L."/>
            <person name="du Plessis D."/>
            <person name="Fuchs T."/>
            <person name="Gasser K."/>
            <person name="Kramer D."/>
            <person name="Li W."/>
            <person name="Munsamy K."/>
            <person name="Piso A."/>
            <person name="Price J.L."/>
            <person name="Sonnekus B."/>
            <person name="Thomas C."/>
            <person name="van der Nest A."/>
            <person name="van Dijk A."/>
            <person name="van Heerden A."/>
            <person name="van Vuuren N."/>
            <person name="Yilmaz N."/>
            <person name="Duong T.A."/>
            <person name="van der Merwe N.A."/>
            <person name="Wingfield M.J."/>
            <person name="Wingfield B.D."/>
        </authorList>
    </citation>
    <scope>NUCLEOTIDE SEQUENCE [LARGE SCALE GENOMIC DNA]</scope>
    <source>
        <strain evidence="1 2">CMW 18167</strain>
    </source>
</reference>
<gene>
    <name evidence="1" type="ORF">Plec18167_007858</name>
</gene>
<organism evidence="1 2">
    <name type="scientific">Paecilomyces lecythidis</name>
    <dbReference type="NCBI Taxonomy" id="3004212"/>
    <lineage>
        <taxon>Eukaryota</taxon>
        <taxon>Fungi</taxon>
        <taxon>Dikarya</taxon>
        <taxon>Ascomycota</taxon>
        <taxon>Pezizomycotina</taxon>
        <taxon>Eurotiomycetes</taxon>
        <taxon>Eurotiomycetidae</taxon>
        <taxon>Eurotiales</taxon>
        <taxon>Thermoascaceae</taxon>
        <taxon>Paecilomyces</taxon>
    </lineage>
</organism>
<dbReference type="EMBL" id="JAVDPF010000034">
    <property type="protein sequence ID" value="KAL1869560.1"/>
    <property type="molecule type" value="Genomic_DNA"/>
</dbReference>
<dbReference type="Proteomes" id="UP001583193">
    <property type="component" value="Unassembled WGS sequence"/>
</dbReference>
<evidence type="ECO:0000313" key="1">
    <source>
        <dbReference type="EMBL" id="KAL1869560.1"/>
    </source>
</evidence>
<sequence length="118" mass="13651">MAYKTNYQLYSNRTPYINRPPPSQELLNPLGTLYPHVSALQQAPVYHSYPPEWYSGENGFGYWAGAYATAEPPSPTESSFTSSYNDSRKTRLMSRFRRILKRDTRSSNDLRSQYLNTL</sequence>